<protein>
    <submittedName>
        <fullName evidence="3">DUF218 domain-containing protein</fullName>
    </submittedName>
</protein>
<evidence type="ECO:0000259" key="2">
    <source>
        <dbReference type="Pfam" id="PF02698"/>
    </source>
</evidence>
<dbReference type="Gene3D" id="3.40.50.620">
    <property type="entry name" value="HUPs"/>
    <property type="match status" value="1"/>
</dbReference>
<name>A0A1I0Y0E8_9BACT</name>
<evidence type="ECO:0000313" key="3">
    <source>
        <dbReference type="EMBL" id="SFB05723.1"/>
    </source>
</evidence>
<dbReference type="RefSeq" id="WP_092895335.1">
    <property type="nucleotide sequence ID" value="NZ_FOKK01000004.1"/>
</dbReference>
<sequence length="417" mass="46219">MKKPPLFLLLLLLGGFCLGQNSPQTGYQPILGENPTQAKNVYLLSLIEQMPEVKSLFEKDSELAKVASAKFERLSQSLKDCGKDATCYPAALGFTDQEIDLIAGRIEQLAKQHSSLSSISIEHLAPSGMYQMNASDDAALFLANAWKQDAAAINHIIAIYGRGEKPNYPKIDSLGMNLNSSTYLANIQALSELALVKYDGSKVFYQLTLGYAMDALAMARFERAGDFEPMTEHENKAALEAAKNTVWDQFDYPLILIPGAGTDNYLDSLSSGGVVRSQLAFDAYKKKKAPFILVSGGFVHPYKVLHNEAIEMKRYLLKLGVPESAILIDPHARHTTTNMRNTARIIFRYGFPTDRPSITVTTPAQSAYIYSDVMHNRCMKELGYHPYSNGKRLSATTAEFYPMITSFQIDTDEPLDP</sequence>
<keyword evidence="1" id="KW-0732">Signal</keyword>
<dbReference type="GO" id="GO:0005886">
    <property type="term" value="C:plasma membrane"/>
    <property type="evidence" value="ECO:0007669"/>
    <property type="project" value="TreeGrafter"/>
</dbReference>
<dbReference type="InterPro" id="IPR051599">
    <property type="entry name" value="Cell_Envelope_Assoc"/>
</dbReference>
<dbReference type="STRING" id="237018.SAMN04489723_1042"/>
<evidence type="ECO:0000256" key="1">
    <source>
        <dbReference type="SAM" id="SignalP"/>
    </source>
</evidence>
<proteinExistence type="predicted"/>
<organism evidence="3 4">
    <name type="scientific">Algoriphagus aquimarinus</name>
    <dbReference type="NCBI Taxonomy" id="237018"/>
    <lineage>
        <taxon>Bacteria</taxon>
        <taxon>Pseudomonadati</taxon>
        <taxon>Bacteroidota</taxon>
        <taxon>Cytophagia</taxon>
        <taxon>Cytophagales</taxon>
        <taxon>Cyclobacteriaceae</taxon>
        <taxon>Algoriphagus</taxon>
    </lineage>
</organism>
<dbReference type="CDD" id="cd06259">
    <property type="entry name" value="YdcF-like"/>
    <property type="match status" value="1"/>
</dbReference>
<dbReference type="AlphaFoldDB" id="A0A1I0Y0E8"/>
<feature type="chain" id="PRO_5011715604" evidence="1">
    <location>
        <begin position="20"/>
        <end position="417"/>
    </location>
</feature>
<reference evidence="3 4" key="1">
    <citation type="submission" date="2016-10" db="EMBL/GenBank/DDBJ databases">
        <authorList>
            <person name="de Groot N.N."/>
        </authorList>
    </citation>
    <scope>NUCLEOTIDE SEQUENCE [LARGE SCALE GENOMIC DNA]</scope>
    <source>
        <strain evidence="3 4">DSM 23399</strain>
    </source>
</reference>
<keyword evidence="4" id="KW-1185">Reference proteome</keyword>
<feature type="domain" description="DUF218" evidence="2">
    <location>
        <begin position="255"/>
        <end position="363"/>
    </location>
</feature>
<accession>A0A1I0Y0E8</accession>
<gene>
    <name evidence="3" type="ORF">SAMN04489723_1042</name>
</gene>
<dbReference type="PANTHER" id="PTHR30336:SF20">
    <property type="entry name" value="DUF218 DOMAIN-CONTAINING PROTEIN"/>
    <property type="match status" value="1"/>
</dbReference>
<dbReference type="Pfam" id="PF02698">
    <property type="entry name" value="DUF218"/>
    <property type="match status" value="1"/>
</dbReference>
<dbReference type="EMBL" id="FOKK01000004">
    <property type="protein sequence ID" value="SFB05723.1"/>
    <property type="molecule type" value="Genomic_DNA"/>
</dbReference>
<dbReference type="InterPro" id="IPR003848">
    <property type="entry name" value="DUF218"/>
</dbReference>
<dbReference type="PANTHER" id="PTHR30336">
    <property type="entry name" value="INNER MEMBRANE PROTEIN, PROBABLE PERMEASE"/>
    <property type="match status" value="1"/>
</dbReference>
<dbReference type="Proteomes" id="UP000198790">
    <property type="component" value="Unassembled WGS sequence"/>
</dbReference>
<evidence type="ECO:0000313" key="4">
    <source>
        <dbReference type="Proteomes" id="UP000198790"/>
    </source>
</evidence>
<dbReference type="InterPro" id="IPR014729">
    <property type="entry name" value="Rossmann-like_a/b/a_fold"/>
</dbReference>
<dbReference type="OrthoDB" id="1092058at2"/>
<feature type="signal peptide" evidence="1">
    <location>
        <begin position="1"/>
        <end position="19"/>
    </location>
</feature>